<keyword evidence="2" id="KW-0808">Transferase</keyword>
<dbReference type="OrthoDB" id="1550976at2"/>
<dbReference type="SUPFAM" id="SSF52540">
    <property type="entry name" value="P-loop containing nucleoside triphosphate hydrolases"/>
    <property type="match status" value="1"/>
</dbReference>
<dbReference type="EMBL" id="FXXQ01000007">
    <property type="protein sequence ID" value="SMX24139.1"/>
    <property type="molecule type" value="Genomic_DNA"/>
</dbReference>
<protein>
    <submittedName>
        <fullName evidence="2">Pantothenate kinase</fullName>
        <ecNumber evidence="2">2.7.1.33</ecNumber>
    </submittedName>
</protein>
<dbReference type="Pfam" id="PF00485">
    <property type="entry name" value="PRK"/>
    <property type="match status" value="1"/>
</dbReference>
<reference evidence="3" key="1">
    <citation type="submission" date="2017-05" db="EMBL/GenBank/DDBJ databases">
        <authorList>
            <person name="Rodrigo-Torres L."/>
            <person name="Arahal R. D."/>
            <person name="Lucena T."/>
        </authorList>
    </citation>
    <scope>NUCLEOTIDE SEQUENCE [LARGE SCALE GENOMIC DNA]</scope>
    <source>
        <strain evidence="3">CECT 8489</strain>
    </source>
</reference>
<dbReference type="InterPro" id="IPR027417">
    <property type="entry name" value="P-loop_NTPase"/>
</dbReference>
<evidence type="ECO:0000259" key="1">
    <source>
        <dbReference type="Pfam" id="PF00485"/>
    </source>
</evidence>
<gene>
    <name evidence="2" type="primary">coaA</name>
    <name evidence="2" type="ORF">BOA8489_02256</name>
</gene>
<organism evidence="2 3">
    <name type="scientific">Boseongicola aestuarii</name>
    <dbReference type="NCBI Taxonomy" id="1470561"/>
    <lineage>
        <taxon>Bacteria</taxon>
        <taxon>Pseudomonadati</taxon>
        <taxon>Pseudomonadota</taxon>
        <taxon>Alphaproteobacteria</taxon>
        <taxon>Rhodobacterales</taxon>
        <taxon>Paracoccaceae</taxon>
        <taxon>Boseongicola</taxon>
    </lineage>
</organism>
<accession>A0A238J094</accession>
<dbReference type="InterPro" id="IPR006083">
    <property type="entry name" value="PRK/URK"/>
</dbReference>
<dbReference type="Proteomes" id="UP000201838">
    <property type="component" value="Unassembled WGS sequence"/>
</dbReference>
<evidence type="ECO:0000313" key="2">
    <source>
        <dbReference type="EMBL" id="SMX24139.1"/>
    </source>
</evidence>
<dbReference type="Gene3D" id="3.40.50.300">
    <property type="entry name" value="P-loop containing nucleotide triphosphate hydrolases"/>
    <property type="match status" value="1"/>
</dbReference>
<dbReference type="EC" id="2.7.1.33" evidence="2"/>
<sequence length="209" mass="22679">MTTPSDIAGAIADRAEALPKPQRRNLIAVVGPPASGKTTVASTLLRVLNARGVPTGLVAMDGFHLDNSVLDARGLRARKGAPETFDLAGFTSLLTRLAVEDEVIAPTFDRSRDASIGSSSVVTREMTTVIVEGNYLLLNEPGWRDLSKHWTLSVMLTVPVDELEQRLIQRWLQFGFSEDGARTKALDNDLPNARRVLENSLAADMTIAE</sequence>
<dbReference type="AlphaFoldDB" id="A0A238J094"/>
<feature type="domain" description="Phosphoribulokinase/uridine kinase" evidence="1">
    <location>
        <begin position="26"/>
        <end position="157"/>
    </location>
</feature>
<dbReference type="PANTHER" id="PTHR10285">
    <property type="entry name" value="URIDINE KINASE"/>
    <property type="match status" value="1"/>
</dbReference>
<keyword evidence="2" id="KW-0418">Kinase</keyword>
<evidence type="ECO:0000313" key="3">
    <source>
        <dbReference type="Proteomes" id="UP000201838"/>
    </source>
</evidence>
<dbReference type="GO" id="GO:0005524">
    <property type="term" value="F:ATP binding"/>
    <property type="evidence" value="ECO:0007669"/>
    <property type="project" value="InterPro"/>
</dbReference>
<name>A0A238J094_9RHOB</name>
<proteinExistence type="predicted"/>
<dbReference type="RefSeq" id="WP_093974105.1">
    <property type="nucleotide sequence ID" value="NZ_FXXQ01000007.1"/>
</dbReference>
<keyword evidence="3" id="KW-1185">Reference proteome</keyword>
<dbReference type="GO" id="GO:0004594">
    <property type="term" value="F:pantothenate kinase activity"/>
    <property type="evidence" value="ECO:0007669"/>
    <property type="project" value="UniProtKB-EC"/>
</dbReference>